<keyword evidence="2" id="KW-1185">Reference proteome</keyword>
<dbReference type="STRING" id="421058.SAMN05421866_2357"/>
<sequence length="149" mass="17190">MNLIDTKGKVIAVDFDGTIVEHKYPEIGNEMLFAFTTLKALQSKGHRLILWTYRKEKELEEAVEFCRQNGMVFYAVNENYPGETAEGDFSRKINADIFIDDRNVGGFLGWDIIWQTLHPEGSEYAHQLKNKEAHINYKKKKKSWLGFGG</sequence>
<evidence type="ECO:0000313" key="1">
    <source>
        <dbReference type="EMBL" id="SHH24589.1"/>
    </source>
</evidence>
<accession>A0A1M5RF12</accession>
<dbReference type="PIRSF" id="PIRSF020079">
    <property type="entry name" value="UCP020079"/>
    <property type="match status" value="1"/>
</dbReference>
<organism evidence="1 2">
    <name type="scientific">Chryseobacterium oranimense</name>
    <dbReference type="NCBI Taxonomy" id="421058"/>
    <lineage>
        <taxon>Bacteria</taxon>
        <taxon>Pseudomonadati</taxon>
        <taxon>Bacteroidota</taxon>
        <taxon>Flavobacteriia</taxon>
        <taxon>Flavobacteriales</taxon>
        <taxon>Weeksellaceae</taxon>
        <taxon>Chryseobacterium group</taxon>
        <taxon>Chryseobacterium</taxon>
    </lineage>
</organism>
<dbReference type="EMBL" id="FQWT01000003">
    <property type="protein sequence ID" value="SHH24589.1"/>
    <property type="molecule type" value="Genomic_DNA"/>
</dbReference>
<evidence type="ECO:0008006" key="3">
    <source>
        <dbReference type="Google" id="ProtNLM"/>
    </source>
</evidence>
<dbReference type="OrthoDB" id="5431039at2"/>
<evidence type="ECO:0000313" key="2">
    <source>
        <dbReference type="Proteomes" id="UP000184047"/>
    </source>
</evidence>
<dbReference type="SUPFAM" id="SSF56784">
    <property type="entry name" value="HAD-like"/>
    <property type="match status" value="1"/>
</dbReference>
<dbReference type="RefSeq" id="WP_073063050.1">
    <property type="nucleotide sequence ID" value="NZ_FQWT01000003.1"/>
</dbReference>
<name>A0A1M5RF12_9FLAO</name>
<dbReference type="InterPro" id="IPR036412">
    <property type="entry name" value="HAD-like_sf"/>
</dbReference>
<dbReference type="InterPro" id="IPR023214">
    <property type="entry name" value="HAD_sf"/>
</dbReference>
<dbReference type="InterPro" id="IPR016769">
    <property type="entry name" value="Phage_SP01_Orf1"/>
</dbReference>
<protein>
    <recommendedName>
        <fullName evidence="3">Hydrolase</fullName>
    </recommendedName>
</protein>
<proteinExistence type="predicted"/>
<gene>
    <name evidence="1" type="ORF">SAMN05421866_2357</name>
</gene>
<dbReference type="AlphaFoldDB" id="A0A1M5RF12"/>
<dbReference type="NCBIfam" id="NF046079">
    <property type="entry name" value="HAD_phos_BT0820"/>
    <property type="match status" value="1"/>
</dbReference>
<dbReference type="Gene3D" id="3.40.50.1000">
    <property type="entry name" value="HAD superfamily/HAD-like"/>
    <property type="match status" value="1"/>
</dbReference>
<dbReference type="Proteomes" id="UP000184047">
    <property type="component" value="Unassembled WGS sequence"/>
</dbReference>
<reference evidence="2" key="1">
    <citation type="submission" date="2016-11" db="EMBL/GenBank/DDBJ databases">
        <authorList>
            <person name="Varghese N."/>
            <person name="Submissions S."/>
        </authorList>
    </citation>
    <scope>NUCLEOTIDE SEQUENCE [LARGE SCALE GENOMIC DNA]</scope>
    <source>
        <strain evidence="2">DSM 19055</strain>
    </source>
</reference>